<reference evidence="1" key="1">
    <citation type="submission" date="2022-11" db="EMBL/GenBank/DDBJ databases">
        <authorList>
            <person name="Petersen C."/>
        </authorList>
    </citation>
    <scope>NUCLEOTIDE SEQUENCE</scope>
    <source>
        <strain evidence="1">IBT 29864</strain>
    </source>
</reference>
<dbReference type="RefSeq" id="XP_056554956.1">
    <property type="nucleotide sequence ID" value="XM_056699543.1"/>
</dbReference>
<gene>
    <name evidence="1" type="ORF">N7496_006614</name>
</gene>
<sequence>MMAEQSHKQALLTTCAAGNLQTIQSYFTTYNTLPGSQVLWLEMDKSPPSTWKLVTAAITHENVAVITYLLSIYTVGDISYEEIASALIQHPNLGIISLLYAHSPEIVNLEIDPHRTLLTETCRGCRDSIKLTLPLLHFLLNHGADLYAGGVGASRGLLSAVESGQPWEVIGKMSECGASVNVLVFWAAARVERVDGSRGFFEIGRLSGVLLAGSMVEIAKGIGDEEVRAVVEGGIYGME</sequence>
<dbReference type="EMBL" id="JAPZBS010000005">
    <property type="protein sequence ID" value="KAJ5370522.1"/>
    <property type="molecule type" value="Genomic_DNA"/>
</dbReference>
<proteinExistence type="predicted"/>
<reference evidence="1" key="2">
    <citation type="journal article" date="2023" name="IMA Fungus">
        <title>Comparative genomic study of the Penicillium genus elucidates a diverse pangenome and 15 lateral gene transfer events.</title>
        <authorList>
            <person name="Petersen C."/>
            <person name="Sorensen T."/>
            <person name="Nielsen M.R."/>
            <person name="Sondergaard T.E."/>
            <person name="Sorensen J.L."/>
            <person name="Fitzpatrick D.A."/>
            <person name="Frisvad J.C."/>
            <person name="Nielsen K.L."/>
        </authorList>
    </citation>
    <scope>NUCLEOTIDE SEQUENCE</scope>
    <source>
        <strain evidence="1">IBT 29864</strain>
    </source>
</reference>
<dbReference type="Proteomes" id="UP001147782">
    <property type="component" value="Unassembled WGS sequence"/>
</dbReference>
<keyword evidence="2" id="KW-1185">Reference proteome</keyword>
<evidence type="ECO:0000313" key="1">
    <source>
        <dbReference type="EMBL" id="KAJ5370522.1"/>
    </source>
</evidence>
<accession>A0A9W9S1U7</accession>
<dbReference type="OrthoDB" id="5391533at2759"/>
<name>A0A9W9S1U7_9EURO</name>
<evidence type="ECO:0000313" key="2">
    <source>
        <dbReference type="Proteomes" id="UP001147782"/>
    </source>
</evidence>
<dbReference type="AlphaFoldDB" id="A0A9W9S1U7"/>
<dbReference type="GeneID" id="81438722"/>
<protein>
    <submittedName>
        <fullName evidence="1">Uncharacterized protein</fullName>
    </submittedName>
</protein>
<comment type="caution">
    <text evidence="1">The sequence shown here is derived from an EMBL/GenBank/DDBJ whole genome shotgun (WGS) entry which is preliminary data.</text>
</comment>
<organism evidence="1 2">
    <name type="scientific">Penicillium cataractarum</name>
    <dbReference type="NCBI Taxonomy" id="2100454"/>
    <lineage>
        <taxon>Eukaryota</taxon>
        <taxon>Fungi</taxon>
        <taxon>Dikarya</taxon>
        <taxon>Ascomycota</taxon>
        <taxon>Pezizomycotina</taxon>
        <taxon>Eurotiomycetes</taxon>
        <taxon>Eurotiomycetidae</taxon>
        <taxon>Eurotiales</taxon>
        <taxon>Aspergillaceae</taxon>
        <taxon>Penicillium</taxon>
    </lineage>
</organism>